<dbReference type="AlphaFoldDB" id="A0A9P4XXV1"/>
<name>A0A9P4XXV1_CRYP1</name>
<dbReference type="GeneID" id="63840858"/>
<evidence type="ECO:0000313" key="2">
    <source>
        <dbReference type="Proteomes" id="UP000803844"/>
    </source>
</evidence>
<comment type="caution">
    <text evidence="1">The sequence shown here is derived from an EMBL/GenBank/DDBJ whole genome shotgun (WGS) entry which is preliminary data.</text>
</comment>
<organism evidence="1 2">
    <name type="scientific">Cryphonectria parasitica (strain ATCC 38755 / EP155)</name>
    <dbReference type="NCBI Taxonomy" id="660469"/>
    <lineage>
        <taxon>Eukaryota</taxon>
        <taxon>Fungi</taxon>
        <taxon>Dikarya</taxon>
        <taxon>Ascomycota</taxon>
        <taxon>Pezizomycotina</taxon>
        <taxon>Sordariomycetes</taxon>
        <taxon>Sordariomycetidae</taxon>
        <taxon>Diaporthales</taxon>
        <taxon>Cryphonectriaceae</taxon>
        <taxon>Cryphonectria-Endothia species complex</taxon>
        <taxon>Cryphonectria</taxon>
    </lineage>
</organism>
<proteinExistence type="predicted"/>
<keyword evidence="2" id="KW-1185">Reference proteome</keyword>
<dbReference type="RefSeq" id="XP_040773887.1">
    <property type="nucleotide sequence ID" value="XM_040923729.1"/>
</dbReference>
<sequence length="86" mass="9954">MAETGEPLLPPSNEYLQESVYVPAEPKWEYKMSNLVWYQARGEYRKGVVVSTSGSSAHRYTIRDAEYTSSLEQRSAEQMLLRIEYT</sequence>
<reference evidence="1" key="1">
    <citation type="journal article" date="2020" name="Phytopathology">
        <title>Genome sequence of the chestnut blight fungus Cryphonectria parasitica EP155: A fundamental resource for an archetypical invasive plant pathogen.</title>
        <authorList>
            <person name="Crouch J.A."/>
            <person name="Dawe A."/>
            <person name="Aerts A."/>
            <person name="Barry K."/>
            <person name="Churchill A.C.L."/>
            <person name="Grimwood J."/>
            <person name="Hillman B."/>
            <person name="Milgroom M.G."/>
            <person name="Pangilinan J."/>
            <person name="Smith M."/>
            <person name="Salamov A."/>
            <person name="Schmutz J."/>
            <person name="Yadav J."/>
            <person name="Grigoriev I.V."/>
            <person name="Nuss D."/>
        </authorList>
    </citation>
    <scope>NUCLEOTIDE SEQUENCE</scope>
    <source>
        <strain evidence="1">EP155</strain>
    </source>
</reference>
<dbReference type="Proteomes" id="UP000803844">
    <property type="component" value="Unassembled WGS sequence"/>
</dbReference>
<gene>
    <name evidence="1" type="ORF">M406DRAFT_357633</name>
</gene>
<dbReference type="EMBL" id="MU032350">
    <property type="protein sequence ID" value="KAF3762908.1"/>
    <property type="molecule type" value="Genomic_DNA"/>
</dbReference>
<accession>A0A9P4XXV1</accession>
<evidence type="ECO:0000313" key="1">
    <source>
        <dbReference type="EMBL" id="KAF3762908.1"/>
    </source>
</evidence>
<protein>
    <submittedName>
        <fullName evidence="1">Uncharacterized protein</fullName>
    </submittedName>
</protein>